<dbReference type="AlphaFoldDB" id="A0A940MV03"/>
<evidence type="ECO:0000313" key="5">
    <source>
        <dbReference type="Proteomes" id="UP000677537"/>
    </source>
</evidence>
<dbReference type="Gene3D" id="2.40.170.20">
    <property type="entry name" value="TonB-dependent receptor, beta-barrel domain"/>
    <property type="match status" value="1"/>
</dbReference>
<dbReference type="InterPro" id="IPR036942">
    <property type="entry name" value="Beta-barrel_TonB_sf"/>
</dbReference>
<keyword evidence="5" id="KW-1185">Reference proteome</keyword>
<sequence length="131" mass="14204">MFAFSPDCCSCSGSFLFDGDARDGNNQLPGVPRHDRRAELLYSHPSGIQPGPNVGWAPGSYYADNANQLRVDPYALLNLRVSFDRGTRLSGCLEAWNLTDERSIANVAIAGSSQWCVGDLQPRDRAPSTVG</sequence>
<gene>
    <name evidence="4" type="ORF">J5Y10_00465</name>
</gene>
<evidence type="ECO:0000256" key="1">
    <source>
        <dbReference type="ARBA" id="ARBA00004442"/>
    </source>
</evidence>
<dbReference type="EMBL" id="JAGIZA010000001">
    <property type="protein sequence ID" value="MBP0491244.1"/>
    <property type="molecule type" value="Genomic_DNA"/>
</dbReference>
<proteinExistence type="predicted"/>
<dbReference type="SUPFAM" id="SSF56935">
    <property type="entry name" value="Porins"/>
    <property type="match status" value="1"/>
</dbReference>
<name>A0A940MV03_9PROT</name>
<dbReference type="Proteomes" id="UP000677537">
    <property type="component" value="Unassembled WGS sequence"/>
</dbReference>
<comment type="caution">
    <text evidence="4">The sequence shown here is derived from an EMBL/GenBank/DDBJ whole genome shotgun (WGS) entry which is preliminary data.</text>
</comment>
<evidence type="ECO:0000256" key="2">
    <source>
        <dbReference type="ARBA" id="ARBA00023136"/>
    </source>
</evidence>
<reference evidence="4" key="1">
    <citation type="submission" date="2021-03" db="EMBL/GenBank/DDBJ databases">
        <authorList>
            <person name="So Y."/>
        </authorList>
    </citation>
    <scope>NUCLEOTIDE SEQUENCE</scope>
    <source>
        <strain evidence="4">SG15</strain>
    </source>
</reference>
<comment type="subcellular location">
    <subcellularLocation>
        <location evidence="1">Cell outer membrane</location>
    </subcellularLocation>
</comment>
<accession>A0A940MV03</accession>
<keyword evidence="2" id="KW-0472">Membrane</keyword>
<dbReference type="GO" id="GO:0009279">
    <property type="term" value="C:cell outer membrane"/>
    <property type="evidence" value="ECO:0007669"/>
    <property type="project" value="UniProtKB-SubCell"/>
</dbReference>
<organism evidence="4 5">
    <name type="scientific">Roseomonas indoligenes</name>
    <dbReference type="NCBI Taxonomy" id="2820811"/>
    <lineage>
        <taxon>Bacteria</taxon>
        <taxon>Pseudomonadati</taxon>
        <taxon>Pseudomonadota</taxon>
        <taxon>Alphaproteobacteria</taxon>
        <taxon>Acetobacterales</taxon>
        <taxon>Roseomonadaceae</taxon>
        <taxon>Roseomonas</taxon>
    </lineage>
</organism>
<evidence type="ECO:0000256" key="3">
    <source>
        <dbReference type="ARBA" id="ARBA00023237"/>
    </source>
</evidence>
<keyword evidence="3" id="KW-0998">Cell outer membrane</keyword>
<protein>
    <submittedName>
        <fullName evidence="4">TonB-dependent receptor</fullName>
    </submittedName>
</protein>
<keyword evidence="4" id="KW-0675">Receptor</keyword>
<evidence type="ECO:0000313" key="4">
    <source>
        <dbReference type="EMBL" id="MBP0491244.1"/>
    </source>
</evidence>